<protein>
    <submittedName>
        <fullName evidence="1">Uncharacterized protein</fullName>
    </submittedName>
</protein>
<dbReference type="RefSeq" id="WP_042277658.1">
    <property type="nucleotide sequence ID" value="NZ_BBML01000002.1"/>
</dbReference>
<reference evidence="1" key="1">
    <citation type="journal article" date="2014" name="Genome Announc.">
        <title>Draft Genome Sequences of Marine Flavobacterium Nonlabens Strains NR17, NR24, NR27, NR32, NR33, and Ara13.</title>
        <authorList>
            <person name="Nakanishi M."/>
            <person name="Meirelles P."/>
            <person name="Suzuki R."/>
            <person name="Takatani N."/>
            <person name="Mino S."/>
            <person name="Suda W."/>
            <person name="Oshima K."/>
            <person name="Hattori M."/>
            <person name="Ohkuma M."/>
            <person name="Hosokawa M."/>
            <person name="Miyashita K."/>
            <person name="Thompson F.L."/>
            <person name="Niwa A."/>
            <person name="Sawabe T."/>
            <person name="Sawabe T."/>
        </authorList>
    </citation>
    <scope>NUCLEOTIDE SEQUENCE [LARGE SCALE GENOMIC DNA]</scope>
    <source>
        <strain evidence="1">JCM 19294</strain>
    </source>
</reference>
<dbReference type="eggNOG" id="ENOG5030RKY">
    <property type="taxonomic scope" value="Bacteria"/>
</dbReference>
<dbReference type="Proteomes" id="UP000029221">
    <property type="component" value="Unassembled WGS sequence"/>
</dbReference>
<accession>A0A090PZU9</accession>
<dbReference type="EMBL" id="BBML01000002">
    <property type="protein sequence ID" value="GAK96374.1"/>
    <property type="molecule type" value="Genomic_DNA"/>
</dbReference>
<evidence type="ECO:0000313" key="2">
    <source>
        <dbReference type="Proteomes" id="UP000029221"/>
    </source>
</evidence>
<sequence length="109" mass="12356">MSQENQSVLFTPKGLNITTKIVAFYAAFYIITSIVPFLTGERESNVLMPDNLYTPVYFIAAIHAVVLLISVATLWLKKQSWVVTLFLIAVILACRFAYQEIANWVYATF</sequence>
<comment type="caution">
    <text evidence="1">The sequence shown here is derived from an EMBL/GenBank/DDBJ whole genome shotgun (WGS) entry which is preliminary data.</text>
</comment>
<evidence type="ECO:0000313" key="1">
    <source>
        <dbReference type="EMBL" id="GAK96374.1"/>
    </source>
</evidence>
<gene>
    <name evidence="1" type="ORF">JCM19294_1887</name>
</gene>
<organism evidence="1 2">
    <name type="scientific">Nonlabens tegetincola</name>
    <dbReference type="NCBI Taxonomy" id="323273"/>
    <lineage>
        <taxon>Bacteria</taxon>
        <taxon>Pseudomonadati</taxon>
        <taxon>Bacteroidota</taxon>
        <taxon>Flavobacteriia</taxon>
        <taxon>Flavobacteriales</taxon>
        <taxon>Flavobacteriaceae</taxon>
        <taxon>Nonlabens</taxon>
    </lineage>
</organism>
<keyword evidence="2" id="KW-1185">Reference proteome</keyword>
<proteinExistence type="predicted"/>
<dbReference type="STRING" id="319236.BST91_08330"/>
<dbReference type="AlphaFoldDB" id="A0A090PZU9"/>
<name>A0A090PZU9_9FLAO</name>